<feature type="compositionally biased region" description="Basic and acidic residues" evidence="1">
    <location>
        <begin position="816"/>
        <end position="825"/>
    </location>
</feature>
<dbReference type="GO" id="GO:0003723">
    <property type="term" value="F:RNA binding"/>
    <property type="evidence" value="ECO:0007669"/>
    <property type="project" value="TreeGrafter"/>
</dbReference>
<feature type="compositionally biased region" description="Acidic residues" evidence="1">
    <location>
        <begin position="696"/>
        <end position="712"/>
    </location>
</feature>
<dbReference type="InterPro" id="IPR000467">
    <property type="entry name" value="G_patch_dom"/>
</dbReference>
<comment type="caution">
    <text evidence="3">The sequence shown here is derived from an EMBL/GenBank/DDBJ whole genome shotgun (WGS) entry which is preliminary data.</text>
</comment>
<feature type="compositionally biased region" description="Basic and acidic residues" evidence="1">
    <location>
        <begin position="753"/>
        <end position="773"/>
    </location>
</feature>
<feature type="compositionally biased region" description="Basic and acidic residues" evidence="1">
    <location>
        <begin position="858"/>
        <end position="872"/>
    </location>
</feature>
<evidence type="ECO:0000313" key="4">
    <source>
        <dbReference type="Proteomes" id="UP000567179"/>
    </source>
</evidence>
<dbReference type="AlphaFoldDB" id="A0A8H5EY62"/>
<dbReference type="Pfam" id="PF01585">
    <property type="entry name" value="G-patch"/>
    <property type="match status" value="1"/>
</dbReference>
<keyword evidence="4" id="KW-1185">Reference proteome</keyword>
<dbReference type="InterPro" id="IPR011666">
    <property type="entry name" value="DUF1604"/>
</dbReference>
<dbReference type="OrthoDB" id="20507at2759"/>
<dbReference type="GO" id="GO:0005634">
    <property type="term" value="C:nucleus"/>
    <property type="evidence" value="ECO:0007669"/>
    <property type="project" value="TreeGrafter"/>
</dbReference>
<reference evidence="3 4" key="1">
    <citation type="journal article" date="2020" name="ISME J.">
        <title>Uncovering the hidden diversity of litter-decomposition mechanisms in mushroom-forming fungi.</title>
        <authorList>
            <person name="Floudas D."/>
            <person name="Bentzer J."/>
            <person name="Ahren D."/>
            <person name="Johansson T."/>
            <person name="Persson P."/>
            <person name="Tunlid A."/>
        </authorList>
    </citation>
    <scope>NUCLEOTIDE SEQUENCE [LARGE SCALE GENOMIC DNA]</scope>
    <source>
        <strain evidence="3 4">CBS 101986</strain>
    </source>
</reference>
<name>A0A8H5EY62_9AGAR</name>
<accession>A0A8H5EY62</accession>
<protein>
    <recommendedName>
        <fullName evidence="2">G-patch domain-containing protein</fullName>
    </recommendedName>
</protein>
<dbReference type="PANTHER" id="PTHR13384:SF19">
    <property type="entry name" value="G PATCH DOMAIN-CONTAINING PROTEIN 1"/>
    <property type="match status" value="1"/>
</dbReference>
<dbReference type="Proteomes" id="UP000567179">
    <property type="component" value="Unassembled WGS sequence"/>
</dbReference>
<dbReference type="Pfam" id="PF26093">
    <property type="entry name" value="HTH_TGH"/>
    <property type="match status" value="1"/>
</dbReference>
<evidence type="ECO:0000259" key="2">
    <source>
        <dbReference type="PROSITE" id="PS50174"/>
    </source>
</evidence>
<organism evidence="3 4">
    <name type="scientific">Psilocybe cf. subviscida</name>
    <dbReference type="NCBI Taxonomy" id="2480587"/>
    <lineage>
        <taxon>Eukaryota</taxon>
        <taxon>Fungi</taxon>
        <taxon>Dikarya</taxon>
        <taxon>Basidiomycota</taxon>
        <taxon>Agaricomycotina</taxon>
        <taxon>Agaricomycetes</taxon>
        <taxon>Agaricomycetidae</taxon>
        <taxon>Agaricales</taxon>
        <taxon>Agaricineae</taxon>
        <taxon>Strophariaceae</taxon>
        <taxon>Psilocybe</taxon>
    </lineage>
</organism>
<feature type="compositionally biased region" description="Acidic residues" evidence="1">
    <location>
        <begin position="790"/>
        <end position="800"/>
    </location>
</feature>
<feature type="region of interest" description="Disordered" evidence="1">
    <location>
        <begin position="614"/>
        <end position="872"/>
    </location>
</feature>
<dbReference type="PROSITE" id="PS50174">
    <property type="entry name" value="G_PATCH"/>
    <property type="match status" value="1"/>
</dbReference>
<gene>
    <name evidence="3" type="ORF">D9619_006245</name>
</gene>
<evidence type="ECO:0000313" key="3">
    <source>
        <dbReference type="EMBL" id="KAF5316646.1"/>
    </source>
</evidence>
<dbReference type="Pfam" id="PF07713">
    <property type="entry name" value="DUF1604"/>
    <property type="match status" value="1"/>
</dbReference>
<evidence type="ECO:0000256" key="1">
    <source>
        <dbReference type="SAM" id="MobiDB-lite"/>
    </source>
</evidence>
<feature type="region of interest" description="Disordered" evidence="1">
    <location>
        <begin position="272"/>
        <end position="297"/>
    </location>
</feature>
<dbReference type="EMBL" id="JAACJJ010000042">
    <property type="protein sequence ID" value="KAF5316646.1"/>
    <property type="molecule type" value="Genomic_DNA"/>
</dbReference>
<feature type="compositionally biased region" description="Basic residues" evidence="1">
    <location>
        <begin position="774"/>
        <end position="785"/>
    </location>
</feature>
<dbReference type="PANTHER" id="PTHR13384">
    <property type="entry name" value="G PATCH DOMAIN-CONTAINING PROTEIN 1"/>
    <property type="match status" value="1"/>
</dbReference>
<feature type="compositionally biased region" description="Pro residues" evidence="1">
    <location>
        <begin position="831"/>
        <end position="840"/>
    </location>
</feature>
<feature type="domain" description="G-patch" evidence="2">
    <location>
        <begin position="151"/>
        <end position="171"/>
    </location>
</feature>
<dbReference type="GO" id="GO:0006397">
    <property type="term" value="P:mRNA processing"/>
    <property type="evidence" value="ECO:0007669"/>
    <property type="project" value="InterPro"/>
</dbReference>
<sequence>MSPPILWNQFSAYTIYYIQIGTPLPPLEKSKDTGEFVPLWKQEVRDEKGRKRLHGAFTGGFSAGYFNSVGSKEGWTPATFTSSRNDRAKKAAYRPEDFMDEEDLQDLKDSRNIVDTTEEMDFLGGTQAALADEDKDPITRTLEASLLPAPKDSIGAKILKKMGWRLGQGIGPRISLNERKKQDVQAYEATTGTKFSGSTLDIADDDEEANKHMYAPRDTPILSVKRKDNMHGLGYTPGLSLNESLGGSSGGSGGPKLAGGFGLGALNDADEDDLDVYDHQPNSSRSRHAYDHINGDDDDTVVIGGKADKKASGARLPSLSQSQYFRDGRAVLTGFILDDKPVAEDRWFPLPDVPTGWKPDPKSVWTADKENRVAPKPGVQTHGQWKTSRKSADQRGAILGETPLQGAPKSVFDYMSQKDRERIKGIASGLAAHSARAGGGASASTGAAPPPVQLTKLEPHIAQAALRGFQPFTTDPAKQRRYTLYLESQANQDGSAPPLARLPQQGVDEFTKELEDYAKAASLFKPISGAMAGRFTSAAVIDFGPKVVEGLHQPSQAEIEAKEAERLKEEEEKISPKAHAAKMGMYGPLTREKKPWQPAKLLCKRFNVKEPAIEGLAEPTPGPSQAGPSFTHPEPDMSASASAPADINGPSDTMPVQRTGPRDLANIGLGEDETQGQDTLTYERPSMDIFKAIFASDDEDSDDDDKLDDGDEPVSSVMETPKETGTGFTPATKILEDDTPVDINTFKPTFIPRDGKGKRSKDDEKFTEKGRKEKKEKKKKEKKSKLVSFEMEEDAGGDDASELRQPKDRPKKKKKDKEAGEDGKDGAMFTDPPPNDPPSKTPSVDPTVTAAARSTPIQEERPRGRKRAIDFM</sequence>
<proteinExistence type="predicted"/>